<name>A0A921FH05_9LACO</name>
<evidence type="ECO:0000313" key="3">
    <source>
        <dbReference type="Proteomes" id="UP000784793"/>
    </source>
</evidence>
<dbReference type="AlphaFoldDB" id="A0A921FH05"/>
<organism evidence="2 3">
    <name type="scientific">Lactobacillus crispatus</name>
    <dbReference type="NCBI Taxonomy" id="47770"/>
    <lineage>
        <taxon>Bacteria</taxon>
        <taxon>Bacillati</taxon>
        <taxon>Bacillota</taxon>
        <taxon>Bacilli</taxon>
        <taxon>Lactobacillales</taxon>
        <taxon>Lactobacillaceae</taxon>
        <taxon>Lactobacillus</taxon>
    </lineage>
</organism>
<accession>A0A921FH05</accession>
<keyword evidence="1" id="KW-1133">Transmembrane helix</keyword>
<gene>
    <name evidence="2" type="ORF">K8V23_01610</name>
</gene>
<protein>
    <submittedName>
        <fullName evidence="2">Uncharacterized protein</fullName>
    </submittedName>
</protein>
<reference evidence="2" key="1">
    <citation type="journal article" date="2021" name="PeerJ">
        <title>Extensive microbial diversity within the chicken gut microbiome revealed by metagenomics and culture.</title>
        <authorList>
            <person name="Gilroy R."/>
            <person name="Ravi A."/>
            <person name="Getino M."/>
            <person name="Pursley I."/>
            <person name="Horton D.L."/>
            <person name="Alikhan N.F."/>
            <person name="Baker D."/>
            <person name="Gharbi K."/>
            <person name="Hall N."/>
            <person name="Watson M."/>
            <person name="Adriaenssens E.M."/>
            <person name="Foster-Nyarko E."/>
            <person name="Jarju S."/>
            <person name="Secka A."/>
            <person name="Antonio M."/>
            <person name="Oren A."/>
            <person name="Chaudhuri R.R."/>
            <person name="La Ragione R."/>
            <person name="Hildebrand F."/>
            <person name="Pallen M.J."/>
        </authorList>
    </citation>
    <scope>NUCLEOTIDE SEQUENCE</scope>
    <source>
        <strain evidence="2">CHK194-22301</strain>
    </source>
</reference>
<keyword evidence="1" id="KW-0812">Transmembrane</keyword>
<reference evidence="2" key="2">
    <citation type="submission" date="2021-09" db="EMBL/GenBank/DDBJ databases">
        <authorList>
            <person name="Gilroy R."/>
        </authorList>
    </citation>
    <scope>NUCLEOTIDE SEQUENCE</scope>
    <source>
        <strain evidence="2">CHK194-22301</strain>
    </source>
</reference>
<comment type="caution">
    <text evidence="2">The sequence shown here is derived from an EMBL/GenBank/DDBJ whole genome shotgun (WGS) entry which is preliminary data.</text>
</comment>
<feature type="transmembrane region" description="Helical" evidence="1">
    <location>
        <begin position="7"/>
        <end position="27"/>
    </location>
</feature>
<dbReference type="PROSITE" id="PS51257">
    <property type="entry name" value="PROKAR_LIPOPROTEIN"/>
    <property type="match status" value="1"/>
</dbReference>
<proteinExistence type="predicted"/>
<evidence type="ECO:0000313" key="2">
    <source>
        <dbReference type="EMBL" id="HJF09493.1"/>
    </source>
</evidence>
<evidence type="ECO:0000256" key="1">
    <source>
        <dbReference type="SAM" id="Phobius"/>
    </source>
</evidence>
<dbReference type="EMBL" id="DYXB01000020">
    <property type="protein sequence ID" value="HJF09493.1"/>
    <property type="molecule type" value="Genomic_DNA"/>
</dbReference>
<sequence>MSEKAKNIWLWVSAILLAIACASWLMVQMDTIRWTNRLSASSIEATKARKAYNSKLNRLRFEVEEDNSRSKNPVLKSVSLQNGSEQLMNTVGSKFFQYMYNYDGASQYSSQRQKLRGMIGGDLKKDKAVVGTGNTVKMIKATGLSSKRDNTKFWIESADDKNVVALGRVQFDSGFTNGPTITHTRVYELNYDKSQQKITKLSLVQSSSEQ</sequence>
<dbReference type="Proteomes" id="UP000784793">
    <property type="component" value="Unassembled WGS sequence"/>
</dbReference>
<keyword evidence="1" id="KW-0472">Membrane</keyword>